<evidence type="ECO:0000259" key="2">
    <source>
        <dbReference type="SMART" id="SM00382"/>
    </source>
</evidence>
<dbReference type="SUPFAM" id="SSF52540">
    <property type="entry name" value="P-loop containing nucleoside triphosphate hydrolases"/>
    <property type="match status" value="1"/>
</dbReference>
<organism evidence="3 4">
    <name type="scientific">Tribolium castaneum</name>
    <name type="common">Red flour beetle</name>
    <dbReference type="NCBI Taxonomy" id="7070"/>
    <lineage>
        <taxon>Eukaryota</taxon>
        <taxon>Metazoa</taxon>
        <taxon>Ecdysozoa</taxon>
        <taxon>Arthropoda</taxon>
        <taxon>Hexapoda</taxon>
        <taxon>Insecta</taxon>
        <taxon>Pterygota</taxon>
        <taxon>Neoptera</taxon>
        <taxon>Endopterygota</taxon>
        <taxon>Coleoptera</taxon>
        <taxon>Polyphaga</taxon>
        <taxon>Cucujiformia</taxon>
        <taxon>Tenebrionidae</taxon>
        <taxon>Tenebrionidae incertae sedis</taxon>
        <taxon>Tribolium</taxon>
    </lineage>
</organism>
<dbReference type="KEGG" id="tca:662098"/>
<dbReference type="Pfam" id="PF00004">
    <property type="entry name" value="AAA"/>
    <property type="match status" value="1"/>
</dbReference>
<evidence type="ECO:0000313" key="4">
    <source>
        <dbReference type="Proteomes" id="UP000007266"/>
    </source>
</evidence>
<dbReference type="PANTHER" id="PTHR23389">
    <property type="entry name" value="CHROMOSOME TRANSMISSION FIDELITY FACTOR 18"/>
    <property type="match status" value="1"/>
</dbReference>
<feature type="compositionally biased region" description="Basic and acidic residues" evidence="1">
    <location>
        <begin position="64"/>
        <end position="81"/>
    </location>
</feature>
<feature type="region of interest" description="Disordered" evidence="1">
    <location>
        <begin position="466"/>
        <end position="485"/>
    </location>
</feature>
<dbReference type="GO" id="GO:0016887">
    <property type="term" value="F:ATP hydrolysis activity"/>
    <property type="evidence" value="ECO:0007669"/>
    <property type="project" value="InterPro"/>
</dbReference>
<dbReference type="Proteomes" id="UP000007266">
    <property type="component" value="Linkage group 8"/>
</dbReference>
<dbReference type="PhylomeDB" id="D6WXQ5"/>
<dbReference type="HOGENOM" id="CLU_269390_0_0_1"/>
<proteinExistence type="predicted"/>
<dbReference type="GO" id="GO:0005634">
    <property type="term" value="C:nucleus"/>
    <property type="evidence" value="ECO:0000318"/>
    <property type="project" value="GO_Central"/>
</dbReference>
<dbReference type="STRING" id="7070.D6WXQ5"/>
<protein>
    <recommendedName>
        <fullName evidence="2">AAA+ ATPase domain-containing protein</fullName>
    </recommendedName>
</protein>
<dbReference type="AlphaFoldDB" id="D6WXQ5"/>
<feature type="region of interest" description="Disordered" evidence="1">
    <location>
        <begin position="166"/>
        <end position="229"/>
    </location>
</feature>
<dbReference type="InterPro" id="IPR027417">
    <property type="entry name" value="P-loop_NTPase"/>
</dbReference>
<dbReference type="SMART" id="SM00382">
    <property type="entry name" value="AAA"/>
    <property type="match status" value="1"/>
</dbReference>
<dbReference type="GO" id="GO:0003677">
    <property type="term" value="F:DNA binding"/>
    <property type="evidence" value="ECO:0000318"/>
    <property type="project" value="GO_Central"/>
</dbReference>
<feature type="region of interest" description="Disordered" evidence="1">
    <location>
        <begin position="1"/>
        <end position="91"/>
    </location>
</feature>
<dbReference type="CDD" id="cd00009">
    <property type="entry name" value="AAA"/>
    <property type="match status" value="1"/>
</dbReference>
<dbReference type="OrthoDB" id="9996895at2759"/>
<feature type="compositionally biased region" description="Polar residues" evidence="1">
    <location>
        <begin position="170"/>
        <end position="194"/>
    </location>
</feature>
<dbReference type="PANTHER" id="PTHR23389:SF21">
    <property type="entry name" value="ATPASE FAMILY AAA DOMAIN-CONTAINING PROTEIN 5"/>
    <property type="match status" value="1"/>
</dbReference>
<reference evidence="3 4" key="1">
    <citation type="journal article" date="2008" name="Nature">
        <title>The genome of the model beetle and pest Tribolium castaneum.</title>
        <authorList>
            <consortium name="Tribolium Genome Sequencing Consortium"/>
            <person name="Richards S."/>
            <person name="Gibbs R.A."/>
            <person name="Weinstock G.M."/>
            <person name="Brown S.J."/>
            <person name="Denell R."/>
            <person name="Beeman R.W."/>
            <person name="Gibbs R."/>
            <person name="Beeman R.W."/>
            <person name="Brown S.J."/>
            <person name="Bucher G."/>
            <person name="Friedrich M."/>
            <person name="Grimmelikhuijzen C.J."/>
            <person name="Klingler M."/>
            <person name="Lorenzen M."/>
            <person name="Richards S."/>
            <person name="Roth S."/>
            <person name="Schroder R."/>
            <person name="Tautz D."/>
            <person name="Zdobnov E.M."/>
            <person name="Muzny D."/>
            <person name="Gibbs R.A."/>
            <person name="Weinstock G.M."/>
            <person name="Attaway T."/>
            <person name="Bell S."/>
            <person name="Buhay C.J."/>
            <person name="Chandrabose M.N."/>
            <person name="Chavez D."/>
            <person name="Clerk-Blankenburg K.P."/>
            <person name="Cree A."/>
            <person name="Dao M."/>
            <person name="Davis C."/>
            <person name="Chacko J."/>
            <person name="Dinh H."/>
            <person name="Dugan-Rocha S."/>
            <person name="Fowler G."/>
            <person name="Garner T.T."/>
            <person name="Garnes J."/>
            <person name="Gnirke A."/>
            <person name="Hawes A."/>
            <person name="Hernandez J."/>
            <person name="Hines S."/>
            <person name="Holder M."/>
            <person name="Hume J."/>
            <person name="Jhangiani S.N."/>
            <person name="Joshi V."/>
            <person name="Khan Z.M."/>
            <person name="Jackson L."/>
            <person name="Kovar C."/>
            <person name="Kowis A."/>
            <person name="Lee S."/>
            <person name="Lewis L.R."/>
            <person name="Margolis J."/>
            <person name="Morgan M."/>
            <person name="Nazareth L.V."/>
            <person name="Nguyen N."/>
            <person name="Okwuonu G."/>
            <person name="Parker D."/>
            <person name="Richards S."/>
            <person name="Ruiz S.J."/>
            <person name="Santibanez J."/>
            <person name="Savard J."/>
            <person name="Scherer S.E."/>
            <person name="Schneider B."/>
            <person name="Sodergren E."/>
            <person name="Tautz D."/>
            <person name="Vattahil S."/>
            <person name="Villasana D."/>
            <person name="White C.S."/>
            <person name="Wright R."/>
            <person name="Park Y."/>
            <person name="Beeman R.W."/>
            <person name="Lord J."/>
            <person name="Oppert B."/>
            <person name="Lorenzen M."/>
            <person name="Brown S."/>
            <person name="Wang L."/>
            <person name="Savard J."/>
            <person name="Tautz D."/>
            <person name="Richards S."/>
            <person name="Weinstock G."/>
            <person name="Gibbs R.A."/>
            <person name="Liu Y."/>
            <person name="Worley K."/>
            <person name="Weinstock G."/>
            <person name="Elsik C.G."/>
            <person name="Reese J.T."/>
            <person name="Elhaik E."/>
            <person name="Landan G."/>
            <person name="Graur D."/>
            <person name="Arensburger P."/>
            <person name="Atkinson P."/>
            <person name="Beeman R.W."/>
            <person name="Beidler J."/>
            <person name="Brown S.J."/>
            <person name="Demuth J.P."/>
            <person name="Drury D.W."/>
            <person name="Du Y.Z."/>
            <person name="Fujiwara H."/>
            <person name="Lorenzen M."/>
            <person name="Maselli V."/>
            <person name="Osanai M."/>
            <person name="Park Y."/>
            <person name="Robertson H.M."/>
            <person name="Tu Z."/>
            <person name="Wang J.J."/>
            <person name="Wang S."/>
            <person name="Richards S."/>
            <person name="Song H."/>
            <person name="Zhang L."/>
            <person name="Sodergren E."/>
            <person name="Werner D."/>
            <person name="Stanke M."/>
            <person name="Morgenstern B."/>
            <person name="Solovyev V."/>
            <person name="Kosarev P."/>
            <person name="Brown G."/>
            <person name="Chen H.C."/>
            <person name="Ermolaeva O."/>
            <person name="Hlavina W."/>
            <person name="Kapustin Y."/>
            <person name="Kiryutin B."/>
            <person name="Kitts P."/>
            <person name="Maglott D."/>
            <person name="Pruitt K."/>
            <person name="Sapojnikov V."/>
            <person name="Souvorov A."/>
            <person name="Mackey A.J."/>
            <person name="Waterhouse R.M."/>
            <person name="Wyder S."/>
            <person name="Zdobnov E.M."/>
            <person name="Zdobnov E.M."/>
            <person name="Wyder S."/>
            <person name="Kriventseva E.V."/>
            <person name="Kadowaki T."/>
            <person name="Bork P."/>
            <person name="Aranda M."/>
            <person name="Bao R."/>
            <person name="Beermann A."/>
            <person name="Berns N."/>
            <person name="Bolognesi R."/>
            <person name="Bonneton F."/>
            <person name="Bopp D."/>
            <person name="Brown S.J."/>
            <person name="Bucher G."/>
            <person name="Butts T."/>
            <person name="Chaumot A."/>
            <person name="Denell R.E."/>
            <person name="Ferrier D.E."/>
            <person name="Friedrich M."/>
            <person name="Gordon C.M."/>
            <person name="Jindra M."/>
            <person name="Klingler M."/>
            <person name="Lan Q."/>
            <person name="Lattorff H.M."/>
            <person name="Laudet V."/>
            <person name="von Levetsow C."/>
            <person name="Liu Z."/>
            <person name="Lutz R."/>
            <person name="Lynch J.A."/>
            <person name="da Fonseca R.N."/>
            <person name="Posnien N."/>
            <person name="Reuter R."/>
            <person name="Roth S."/>
            <person name="Savard J."/>
            <person name="Schinko J.B."/>
            <person name="Schmitt C."/>
            <person name="Schoppmeier M."/>
            <person name="Schroder R."/>
            <person name="Shippy T.D."/>
            <person name="Simonnet F."/>
            <person name="Marques-Souza H."/>
            <person name="Tautz D."/>
            <person name="Tomoyasu Y."/>
            <person name="Trauner J."/>
            <person name="Van der Zee M."/>
            <person name="Vervoort M."/>
            <person name="Wittkopp N."/>
            <person name="Wimmer E.A."/>
            <person name="Yang X."/>
            <person name="Jones A.K."/>
            <person name="Sattelle D.B."/>
            <person name="Ebert P.R."/>
            <person name="Nelson D."/>
            <person name="Scott J.G."/>
            <person name="Beeman R.W."/>
            <person name="Muthukrishnan S."/>
            <person name="Kramer K.J."/>
            <person name="Arakane Y."/>
            <person name="Beeman R.W."/>
            <person name="Zhu Q."/>
            <person name="Hogenkamp D."/>
            <person name="Dixit R."/>
            <person name="Oppert B."/>
            <person name="Jiang H."/>
            <person name="Zou Z."/>
            <person name="Marshall J."/>
            <person name="Elpidina E."/>
            <person name="Vinokurov K."/>
            <person name="Oppert C."/>
            <person name="Zou Z."/>
            <person name="Evans J."/>
            <person name="Lu Z."/>
            <person name="Zhao P."/>
            <person name="Sumathipala N."/>
            <person name="Altincicek B."/>
            <person name="Vilcinskas A."/>
            <person name="Williams M."/>
            <person name="Hultmark D."/>
            <person name="Hetru C."/>
            <person name="Jiang H."/>
            <person name="Grimmelikhuijzen C.J."/>
            <person name="Hauser F."/>
            <person name="Cazzamali G."/>
            <person name="Williamson M."/>
            <person name="Park Y."/>
            <person name="Li B."/>
            <person name="Tanaka Y."/>
            <person name="Predel R."/>
            <person name="Neupert S."/>
            <person name="Schachtner J."/>
            <person name="Verleyen P."/>
            <person name="Raible F."/>
            <person name="Bork P."/>
            <person name="Friedrich M."/>
            <person name="Walden K.K."/>
            <person name="Robertson H.M."/>
            <person name="Angeli S."/>
            <person name="Foret S."/>
            <person name="Bucher G."/>
            <person name="Schuetz S."/>
            <person name="Maleszka R."/>
            <person name="Wimmer E.A."/>
            <person name="Beeman R.W."/>
            <person name="Lorenzen M."/>
            <person name="Tomoyasu Y."/>
            <person name="Miller S.C."/>
            <person name="Grossmann D."/>
            <person name="Bucher G."/>
        </authorList>
    </citation>
    <scope>NUCLEOTIDE SEQUENCE [LARGE SCALE GENOMIC DNA]</scope>
    <source>
        <strain evidence="3 4">Georgia GA2</strain>
    </source>
</reference>
<dbReference type="eggNOG" id="KOG1968">
    <property type="taxonomic scope" value="Eukaryota"/>
</dbReference>
<feature type="domain" description="AAA+ ATPase" evidence="2">
    <location>
        <begin position="548"/>
        <end position="672"/>
    </location>
</feature>
<dbReference type="InterPro" id="IPR003959">
    <property type="entry name" value="ATPase_AAA_core"/>
</dbReference>
<dbReference type="FunCoup" id="D6WXQ5">
    <property type="interactions" value="149"/>
</dbReference>
<dbReference type="Gene3D" id="3.40.50.300">
    <property type="entry name" value="P-loop containing nucleotide triphosphate hydrolases"/>
    <property type="match status" value="1"/>
</dbReference>
<dbReference type="InterPro" id="IPR003593">
    <property type="entry name" value="AAA+_ATPase"/>
</dbReference>
<feature type="region of interest" description="Disordered" evidence="1">
    <location>
        <begin position="129"/>
        <end position="153"/>
    </location>
</feature>
<feature type="compositionally biased region" description="Polar residues" evidence="1">
    <location>
        <begin position="209"/>
        <end position="229"/>
    </location>
</feature>
<dbReference type="Gene3D" id="1.10.287.620">
    <property type="entry name" value="Helix Hairpins"/>
    <property type="match status" value="1"/>
</dbReference>
<dbReference type="InParanoid" id="D6WXQ5"/>
<evidence type="ECO:0000256" key="1">
    <source>
        <dbReference type="SAM" id="MobiDB-lite"/>
    </source>
</evidence>
<dbReference type="GO" id="GO:0005524">
    <property type="term" value="F:ATP binding"/>
    <property type="evidence" value="ECO:0007669"/>
    <property type="project" value="InterPro"/>
</dbReference>
<reference evidence="3 4" key="2">
    <citation type="journal article" date="2010" name="Nucleic Acids Res.">
        <title>BeetleBase in 2010: revisions to provide comprehensive genomic information for Tribolium castaneum.</title>
        <authorList>
            <person name="Kim H.S."/>
            <person name="Murphy T."/>
            <person name="Xia J."/>
            <person name="Caragea D."/>
            <person name="Park Y."/>
            <person name="Beeman R.W."/>
            <person name="Lorenzen M.D."/>
            <person name="Butcher S."/>
            <person name="Manak J.R."/>
            <person name="Brown S.J."/>
        </authorList>
    </citation>
    <scope>GENOME REANNOTATION</scope>
    <source>
        <strain evidence="3 4">Georgia GA2</strain>
    </source>
</reference>
<evidence type="ECO:0000313" key="3">
    <source>
        <dbReference type="EMBL" id="EFA07949.1"/>
    </source>
</evidence>
<gene>
    <name evidence="3" type="primary">AUGUSTUS-3.0.2_05530</name>
    <name evidence="3" type="ORF">TcasGA2_TC005530</name>
</gene>
<keyword evidence="4" id="KW-1185">Reference proteome</keyword>
<name>D6WXQ5_TRICA</name>
<feature type="compositionally biased region" description="Basic residues" evidence="1">
    <location>
        <begin position="468"/>
        <end position="477"/>
    </location>
</feature>
<dbReference type="OMA" id="VWLQILC"/>
<sequence>MKDSTPIKTGKKSKKNKHTNEETPETSPNGAKINAFQFMMNRRHRSIGGNSPGREPDANDSETASDKSVLKERKSRFESWAEAKGAAKRKREYEEVGNCISYKLEKRGKRLKKLLNIDCQSDDEVVTKRKKRKTVVIESDSENEAPKTPTANKKWKFKIKLAVDDRSDVENSSVNSQRNVENAQGSVENAQKSVDNAPKSVDNAPKSVENAQGSVENAQGSVENAQGSVENAQKSVENAQGSVADVVIVENAPVNTQSSDSGIDVIELDVDPANSVSDENASRRVLRSRKPKKYDDFLQLSDSDDEKKKKTKVAPVFLKAVPKPKLDPEAMEARRQFLMSGVPSSLKKEMEKVRIFSTEESDFDIFPSLSHVQQKSDNIFWDLPKVDLKLANVEEKMQFISPLVENLITRSDGENKIVNESVQKITNLKKIIKEIKLQNPNYPVYKIFNSLFEKSGQIIETVNDVTPKRRGRKKKKSLEKPPEITSREHTMWTEKYRATSSLDIIGNHKVVSSLKDWLSHWSLSEHKRRGSESDFEITDSDSRDSATFGNTVILRGPPGSGKTSSIYAICTELGYNILEVNASSKRTGKRLLQELQEATQSHQVKKKQNTSKCVLLVEDIDIVFDQDEGFSAALSQIMSTSKRPIVLTMTDEPSAGIQRIINDCRVFQFAPLTPILTVWLQILCLIEGYFVKIEALAELLAFNKGDIRRTLLQLQLWVKSGGHPDGNHGGSTGGATSVSIDIDDDSNLPDFGTECASDTIQTHSNCVPIFNWLHNFELLWWNFPRILKMPDFSKHRLNRHICDFPAGKTEKNKLQALANCYDSLAFADVMCQKNRFEESLERSWRTKEKDSLTLEENFSLPDYSDFSNDLAQFLLSGQVNNFEDSKVDFDVTLPVPEERRWRSKQIGCELRLQKAVLPADCLHRKDVALDYMPALRSIARSEFERAANSTKRGNRFYSYLKGLGVHGSDVTYKSACDVFKIWD</sequence>
<dbReference type="GO" id="GO:0061860">
    <property type="term" value="F:DNA clamp unloader activity"/>
    <property type="evidence" value="ECO:0000318"/>
    <property type="project" value="GO_Central"/>
</dbReference>
<accession>D6WXQ5</accession>
<dbReference type="EMBL" id="KQ971362">
    <property type="protein sequence ID" value="EFA07949.1"/>
    <property type="molecule type" value="Genomic_DNA"/>
</dbReference>